<evidence type="ECO:0000256" key="13">
    <source>
        <dbReference type="ARBA" id="ARBA00022679"/>
    </source>
</evidence>
<comment type="similarity">
    <text evidence="9">In the C-terminal section; belongs to the DHPS family.</text>
</comment>
<dbReference type="STRING" id="2070753.A0A3A2ZH54"/>
<dbReference type="EC" id="2.7.6.3" evidence="12"/>
<evidence type="ECO:0000256" key="12">
    <source>
        <dbReference type="ARBA" id="ARBA00013253"/>
    </source>
</evidence>
<evidence type="ECO:0000256" key="17">
    <source>
        <dbReference type="ARBA" id="ARBA00058009"/>
    </source>
</evidence>
<dbReference type="EMBL" id="MVGC01000168">
    <property type="protein sequence ID" value="RJE22432.1"/>
    <property type="molecule type" value="Genomic_DNA"/>
</dbReference>
<evidence type="ECO:0000256" key="18">
    <source>
        <dbReference type="ARBA" id="ARBA00061548"/>
    </source>
</evidence>
<dbReference type="SUPFAM" id="SSF51717">
    <property type="entry name" value="Dihydropteroate synthetase-like"/>
    <property type="match status" value="1"/>
</dbReference>
<evidence type="ECO:0000259" key="21">
    <source>
        <dbReference type="PROSITE" id="PS50972"/>
    </source>
</evidence>
<evidence type="ECO:0000256" key="15">
    <source>
        <dbReference type="ARBA" id="ARBA00022842"/>
    </source>
</evidence>
<dbReference type="PANTHER" id="PTHR20941:SF1">
    <property type="entry name" value="FOLIC ACID SYNTHESIS PROTEIN FOL1"/>
    <property type="match status" value="1"/>
</dbReference>
<evidence type="ECO:0000256" key="16">
    <source>
        <dbReference type="ARBA" id="ARBA00022909"/>
    </source>
</evidence>
<dbReference type="AlphaFoldDB" id="A0A3A2ZH54"/>
<dbReference type="GO" id="GO:0046654">
    <property type="term" value="P:tetrahydrofolate biosynthetic process"/>
    <property type="evidence" value="ECO:0007669"/>
    <property type="project" value="TreeGrafter"/>
</dbReference>
<evidence type="ECO:0000256" key="19">
    <source>
        <dbReference type="ARBA" id="ARBA00067568"/>
    </source>
</evidence>
<dbReference type="InterPro" id="IPR000489">
    <property type="entry name" value="Pterin-binding_dom"/>
</dbReference>
<comment type="pathway">
    <text evidence="7">Cofactor biosynthesis; tetrahydrofolate biosynthesis; 2-amino-4-hydroxy-6-hydroxymethyl-7,8-dihydropteridine diphosphate from 7,8-dihydroneopterin triphosphate: step 4/4.</text>
</comment>
<comment type="caution">
    <text evidence="22">The sequence shown here is derived from an EMBL/GenBank/DDBJ whole genome shotgun (WGS) entry which is preliminary data.</text>
</comment>
<dbReference type="PANTHER" id="PTHR20941">
    <property type="entry name" value="FOLATE SYNTHESIS PROTEINS"/>
    <property type="match status" value="1"/>
</dbReference>
<keyword evidence="13" id="KW-0808">Transferase</keyword>
<dbReference type="FunFam" id="3.20.20.20:FF:000006">
    <property type="entry name" value="Dihydropteroate synthase"/>
    <property type="match status" value="1"/>
</dbReference>
<dbReference type="GO" id="GO:0005740">
    <property type="term" value="C:mitochondrial envelope"/>
    <property type="evidence" value="ECO:0007669"/>
    <property type="project" value="TreeGrafter"/>
</dbReference>
<comment type="function">
    <text evidence="17">Catalyzes three sequential steps of tetrahydrofolate biosynthesis.</text>
</comment>
<dbReference type="PROSITE" id="PS00793">
    <property type="entry name" value="DHPS_2"/>
    <property type="match status" value="1"/>
</dbReference>
<dbReference type="InterPro" id="IPR006390">
    <property type="entry name" value="DHP_synth_dom"/>
</dbReference>
<dbReference type="InterPro" id="IPR011005">
    <property type="entry name" value="Dihydropteroate_synth-like_sf"/>
</dbReference>
<dbReference type="EC" id="4.1.2.25" evidence="11"/>
<evidence type="ECO:0000256" key="6">
    <source>
        <dbReference type="ARBA" id="ARBA00005013"/>
    </source>
</evidence>
<evidence type="ECO:0000256" key="11">
    <source>
        <dbReference type="ARBA" id="ARBA00013043"/>
    </source>
</evidence>
<comment type="catalytic activity">
    <reaction evidence="3">
        <text>7,8-dihydroneopterin = 6-hydroxymethyl-7,8-dihydropterin + glycolaldehyde</text>
        <dbReference type="Rhea" id="RHEA:10540"/>
        <dbReference type="ChEBI" id="CHEBI:17001"/>
        <dbReference type="ChEBI" id="CHEBI:17071"/>
        <dbReference type="ChEBI" id="CHEBI:44841"/>
        <dbReference type="EC" id="4.1.2.25"/>
    </reaction>
</comment>
<evidence type="ECO:0000313" key="22">
    <source>
        <dbReference type="EMBL" id="RJE22432.1"/>
    </source>
</evidence>
<evidence type="ECO:0000256" key="8">
    <source>
        <dbReference type="ARBA" id="ARBA00009640"/>
    </source>
</evidence>
<comment type="catalytic activity">
    <reaction evidence="1">
        <text>(7,8-dihydropterin-6-yl)methyl diphosphate + 4-aminobenzoate = 7,8-dihydropteroate + diphosphate</text>
        <dbReference type="Rhea" id="RHEA:19949"/>
        <dbReference type="ChEBI" id="CHEBI:17836"/>
        <dbReference type="ChEBI" id="CHEBI:17839"/>
        <dbReference type="ChEBI" id="CHEBI:33019"/>
        <dbReference type="ChEBI" id="CHEBI:72950"/>
        <dbReference type="EC" id="2.5.1.15"/>
    </reaction>
</comment>
<keyword evidence="23" id="KW-1185">Reference proteome</keyword>
<dbReference type="CDD" id="cd00739">
    <property type="entry name" value="DHPS"/>
    <property type="match status" value="1"/>
</dbReference>
<name>A0A3A2ZH54_9EURO</name>
<dbReference type="OrthoDB" id="615426at2759"/>
<evidence type="ECO:0000256" key="1">
    <source>
        <dbReference type="ARBA" id="ARBA00000012"/>
    </source>
</evidence>
<reference evidence="23" key="1">
    <citation type="submission" date="2017-02" db="EMBL/GenBank/DDBJ databases">
        <authorList>
            <person name="Tafer H."/>
            <person name="Lopandic K."/>
        </authorList>
    </citation>
    <scope>NUCLEOTIDE SEQUENCE [LARGE SCALE GENOMIC DNA]</scope>
    <source>
        <strain evidence="23">CBS 366.77</strain>
    </source>
</reference>
<sequence>MAILNLTPDSFSDGGLHPPTDLNTLTTTVRNFIASGATILDVGGESTRPGSAPVGEAEELARVIPAIRHIRTSIPEAANIAISIDTYRARVAEEACAAGADIINDVSAGRLDPDMLPTMARTGKSVILMHMRGTPATMTKLTNYPNGVIEDVASELRTRVAEAEEAGIRRWRIILDPGIGFAKNQAQDLTILRELQSLRTGMEGLDCFPWLMGPSRKKFIGRITGVEKASERVWGTAATVTASVAGGADIVRVHDVHEMWQAAKVADAIYRAE</sequence>
<evidence type="ECO:0000256" key="10">
    <source>
        <dbReference type="ARBA" id="ARBA00012458"/>
    </source>
</evidence>
<accession>A0A3A2ZH54</accession>
<dbReference type="GO" id="GO:0004150">
    <property type="term" value="F:dihydroneopterin aldolase activity"/>
    <property type="evidence" value="ECO:0007669"/>
    <property type="project" value="UniProtKB-EC"/>
</dbReference>
<dbReference type="PROSITE" id="PS50972">
    <property type="entry name" value="PTERIN_BINDING"/>
    <property type="match status" value="1"/>
</dbReference>
<keyword evidence="16" id="KW-0289">Folate biosynthesis</keyword>
<feature type="domain" description="Pterin-binding" evidence="21">
    <location>
        <begin position="1"/>
        <end position="264"/>
    </location>
</feature>
<comment type="similarity">
    <text evidence="8">In the N-terminal section; belongs to the DHNA family.</text>
</comment>
<dbReference type="Proteomes" id="UP000266188">
    <property type="component" value="Unassembled WGS sequence"/>
</dbReference>
<comment type="similarity">
    <text evidence="18">In the central section; belongs to the HPPK family.</text>
</comment>
<dbReference type="InterPro" id="IPR045031">
    <property type="entry name" value="DHP_synth-like"/>
</dbReference>
<evidence type="ECO:0000313" key="23">
    <source>
        <dbReference type="Proteomes" id="UP000266188"/>
    </source>
</evidence>
<organism evidence="22 23">
    <name type="scientific">Aspergillus sclerotialis</name>
    <dbReference type="NCBI Taxonomy" id="2070753"/>
    <lineage>
        <taxon>Eukaryota</taxon>
        <taxon>Fungi</taxon>
        <taxon>Dikarya</taxon>
        <taxon>Ascomycota</taxon>
        <taxon>Pezizomycotina</taxon>
        <taxon>Eurotiomycetes</taxon>
        <taxon>Eurotiomycetidae</taxon>
        <taxon>Eurotiales</taxon>
        <taxon>Aspergillaceae</taxon>
        <taxon>Aspergillus</taxon>
        <taxon>Aspergillus subgen. Polypaecilum</taxon>
    </lineage>
</organism>
<evidence type="ECO:0000256" key="7">
    <source>
        <dbReference type="ARBA" id="ARBA00005051"/>
    </source>
</evidence>
<comment type="cofactor">
    <cofactor evidence="4">
        <name>Mg(2+)</name>
        <dbReference type="ChEBI" id="CHEBI:18420"/>
    </cofactor>
</comment>
<evidence type="ECO:0000256" key="20">
    <source>
        <dbReference type="ARBA" id="ARBA00068111"/>
    </source>
</evidence>
<comment type="catalytic activity">
    <reaction evidence="2">
        <text>6-hydroxymethyl-7,8-dihydropterin + ATP = (7,8-dihydropterin-6-yl)methyl diphosphate + AMP + H(+)</text>
        <dbReference type="Rhea" id="RHEA:11412"/>
        <dbReference type="ChEBI" id="CHEBI:15378"/>
        <dbReference type="ChEBI" id="CHEBI:30616"/>
        <dbReference type="ChEBI" id="CHEBI:44841"/>
        <dbReference type="ChEBI" id="CHEBI:72950"/>
        <dbReference type="ChEBI" id="CHEBI:456215"/>
        <dbReference type="EC" id="2.7.6.3"/>
    </reaction>
</comment>
<dbReference type="GO" id="GO:0003848">
    <property type="term" value="F:2-amino-4-hydroxy-6-hydroxymethyldihydropteridine diphosphokinase activity"/>
    <property type="evidence" value="ECO:0007669"/>
    <property type="project" value="UniProtKB-EC"/>
</dbReference>
<keyword evidence="15" id="KW-0460">Magnesium</keyword>
<dbReference type="GO" id="GO:0046872">
    <property type="term" value="F:metal ion binding"/>
    <property type="evidence" value="ECO:0007669"/>
    <property type="project" value="UniProtKB-KW"/>
</dbReference>
<dbReference type="EC" id="2.5.1.15" evidence="10"/>
<dbReference type="GO" id="GO:0004156">
    <property type="term" value="F:dihydropteroate synthase activity"/>
    <property type="evidence" value="ECO:0007669"/>
    <property type="project" value="UniProtKB-EC"/>
</dbReference>
<comment type="pathway">
    <text evidence="6">Cofactor biosynthesis; tetrahydrofolate biosynthesis; 2-amino-4-hydroxy-6-hydroxymethyl-7,8-dihydropteridine diphosphate from 7,8-dihydroneopterin triphosphate: step 3/4.</text>
</comment>
<evidence type="ECO:0000256" key="14">
    <source>
        <dbReference type="ARBA" id="ARBA00022723"/>
    </source>
</evidence>
<dbReference type="Pfam" id="PF00809">
    <property type="entry name" value="Pterin_bind"/>
    <property type="match status" value="1"/>
</dbReference>
<comment type="pathway">
    <text evidence="5">Cofactor biosynthesis; tetrahydrofolate biosynthesis; 7,8-dihydrofolate from 2-amino-4-hydroxy-6-hydroxymethyl-7,8-dihydropteridine diphosphate and 4-aminobenzoate: step 1/2.</text>
</comment>
<gene>
    <name evidence="22" type="ORF">PHISCL_05209</name>
</gene>
<proteinExistence type="inferred from homology"/>
<keyword evidence="14" id="KW-0479">Metal-binding</keyword>
<evidence type="ECO:0000256" key="3">
    <source>
        <dbReference type="ARBA" id="ARBA00001353"/>
    </source>
</evidence>
<evidence type="ECO:0000256" key="9">
    <source>
        <dbReference type="ARBA" id="ARBA00009951"/>
    </source>
</evidence>
<dbReference type="Gene3D" id="3.20.20.20">
    <property type="entry name" value="Dihydropteroate synthase-like"/>
    <property type="match status" value="1"/>
</dbReference>
<dbReference type="NCBIfam" id="TIGR01496">
    <property type="entry name" value="DHPS"/>
    <property type="match status" value="1"/>
</dbReference>
<evidence type="ECO:0000256" key="5">
    <source>
        <dbReference type="ARBA" id="ARBA00004763"/>
    </source>
</evidence>
<evidence type="ECO:0000256" key="4">
    <source>
        <dbReference type="ARBA" id="ARBA00001946"/>
    </source>
</evidence>
<evidence type="ECO:0000256" key="2">
    <source>
        <dbReference type="ARBA" id="ARBA00000198"/>
    </source>
</evidence>
<protein>
    <recommendedName>
        <fullName evidence="19">Folic acid synthesis protein FOL1</fullName>
        <ecNumber evidence="10">2.5.1.15</ecNumber>
        <ecNumber evidence="12">2.7.6.3</ecNumber>
        <ecNumber evidence="11">4.1.2.25</ecNumber>
    </recommendedName>
    <alternativeName>
        <fullName evidence="20">Folic acid synthesis protein fol1</fullName>
    </alternativeName>
</protein>
<dbReference type="GO" id="GO:0046656">
    <property type="term" value="P:folic acid biosynthetic process"/>
    <property type="evidence" value="ECO:0007669"/>
    <property type="project" value="UniProtKB-KW"/>
</dbReference>